<gene>
    <name evidence="1" type="ORF">K3169_26875</name>
</gene>
<accession>A0ABY6FE18</accession>
<dbReference type="RefSeq" id="WP_263269004.1">
    <property type="nucleotide sequence ID" value="NZ_CP081201.1"/>
</dbReference>
<evidence type="ECO:0000313" key="1">
    <source>
        <dbReference type="EMBL" id="UXZ95883.1"/>
    </source>
</evidence>
<evidence type="ECO:0000313" key="2">
    <source>
        <dbReference type="Proteomes" id="UP001063228"/>
    </source>
</evidence>
<organism evidence="1 2">
    <name type="scientific">Pseudomonas phytophila</name>
    <dbReference type="NCBI Taxonomy" id="2867264"/>
    <lineage>
        <taxon>Bacteria</taxon>
        <taxon>Pseudomonadati</taxon>
        <taxon>Pseudomonadota</taxon>
        <taxon>Gammaproteobacteria</taxon>
        <taxon>Pseudomonadales</taxon>
        <taxon>Pseudomonadaceae</taxon>
        <taxon>Pseudomonas</taxon>
    </lineage>
</organism>
<dbReference type="EMBL" id="CP081201">
    <property type="protein sequence ID" value="UXZ95883.1"/>
    <property type="molecule type" value="Genomic_DNA"/>
</dbReference>
<proteinExistence type="predicted"/>
<dbReference type="Proteomes" id="UP001063228">
    <property type="component" value="Chromosome"/>
</dbReference>
<reference evidence="1" key="1">
    <citation type="submission" date="2021-08" db="EMBL/GenBank/DDBJ databases">
        <title>Complete genome sequence of Pseudomonas phytophila.</title>
        <authorList>
            <person name="Weir B.S."/>
            <person name="Templeton M.D."/>
            <person name="Arshed S."/>
            <person name="Andersen M.T."/>
            <person name="Jayaraman J."/>
        </authorList>
    </citation>
    <scope>NUCLEOTIDE SEQUENCE</scope>
    <source>
        <strain evidence="1">ICMP 23753</strain>
    </source>
</reference>
<name>A0ABY6FE18_9PSED</name>
<sequence length="51" mass="5851">MSHYPRFFAQRGDVHEGIERVLQPVQPDDFACPAMNYVALKALDQCFQRGP</sequence>
<keyword evidence="2" id="KW-1185">Reference proteome</keyword>
<protein>
    <submittedName>
        <fullName evidence="1">Uncharacterized protein</fullName>
    </submittedName>
</protein>